<protein>
    <submittedName>
        <fullName evidence="1">Uncharacterized protein</fullName>
    </submittedName>
</protein>
<dbReference type="AlphaFoldDB" id="A0A0F9J4T2"/>
<evidence type="ECO:0000313" key="1">
    <source>
        <dbReference type="EMBL" id="KKL94187.1"/>
    </source>
</evidence>
<dbReference type="EMBL" id="LAZR01018991">
    <property type="protein sequence ID" value="KKL94187.1"/>
    <property type="molecule type" value="Genomic_DNA"/>
</dbReference>
<comment type="caution">
    <text evidence="1">The sequence shown here is derived from an EMBL/GenBank/DDBJ whole genome shotgun (WGS) entry which is preliminary data.</text>
</comment>
<accession>A0A0F9J4T2</accession>
<organism evidence="1">
    <name type="scientific">marine sediment metagenome</name>
    <dbReference type="NCBI Taxonomy" id="412755"/>
    <lineage>
        <taxon>unclassified sequences</taxon>
        <taxon>metagenomes</taxon>
        <taxon>ecological metagenomes</taxon>
    </lineage>
</organism>
<gene>
    <name evidence="1" type="ORF">LCGC14_1867210</name>
</gene>
<reference evidence="1" key="1">
    <citation type="journal article" date="2015" name="Nature">
        <title>Complex archaea that bridge the gap between prokaryotes and eukaryotes.</title>
        <authorList>
            <person name="Spang A."/>
            <person name="Saw J.H."/>
            <person name="Jorgensen S.L."/>
            <person name="Zaremba-Niedzwiedzka K."/>
            <person name="Martijn J."/>
            <person name="Lind A.E."/>
            <person name="van Eijk R."/>
            <person name="Schleper C."/>
            <person name="Guy L."/>
            <person name="Ettema T.J."/>
        </authorList>
    </citation>
    <scope>NUCLEOTIDE SEQUENCE</scope>
</reference>
<proteinExistence type="predicted"/>
<sequence length="40" mass="4787">MMQKPLFLGIEYGRKGQLMFKVLDKVEKYELQGEDLIRLK</sequence>
<name>A0A0F9J4T2_9ZZZZ</name>